<protein>
    <submittedName>
        <fullName evidence="1">Uncharacterized protein</fullName>
    </submittedName>
</protein>
<evidence type="ECO:0000313" key="2">
    <source>
        <dbReference type="Proteomes" id="UP000176952"/>
    </source>
</evidence>
<evidence type="ECO:0000313" key="1">
    <source>
        <dbReference type="EMBL" id="OGY81402.1"/>
    </source>
</evidence>
<name>A0A1G2AWT2_9BACT</name>
<dbReference type="AlphaFoldDB" id="A0A1G2AWT2"/>
<accession>A0A1G2AWT2</accession>
<dbReference type="Proteomes" id="UP000176952">
    <property type="component" value="Unassembled WGS sequence"/>
</dbReference>
<organism evidence="1 2">
    <name type="scientific">Candidatus Kerfeldbacteria bacterium RIFCSPHIGHO2_12_FULL_48_17</name>
    <dbReference type="NCBI Taxonomy" id="1798542"/>
    <lineage>
        <taxon>Bacteria</taxon>
        <taxon>Candidatus Kerfeldiibacteriota</taxon>
    </lineage>
</organism>
<reference evidence="1 2" key="1">
    <citation type="journal article" date="2016" name="Nat. Commun.">
        <title>Thousands of microbial genomes shed light on interconnected biogeochemical processes in an aquifer system.</title>
        <authorList>
            <person name="Anantharaman K."/>
            <person name="Brown C.T."/>
            <person name="Hug L.A."/>
            <person name="Sharon I."/>
            <person name="Castelle C.J."/>
            <person name="Probst A.J."/>
            <person name="Thomas B.C."/>
            <person name="Singh A."/>
            <person name="Wilkins M.J."/>
            <person name="Karaoz U."/>
            <person name="Brodie E.L."/>
            <person name="Williams K.H."/>
            <person name="Hubbard S.S."/>
            <person name="Banfield J.F."/>
        </authorList>
    </citation>
    <scope>NUCLEOTIDE SEQUENCE [LARGE SCALE GENOMIC DNA]</scope>
</reference>
<proteinExistence type="predicted"/>
<sequence length="122" mass="14316">MQKYTDRFPIKTQNFLHKELAKGRWFELTLFEQLGNIGSEVGRSINWRKKGDAKRSEGALFRALDLFDLTIADPRLKFRLKEILRAREVVCDHLAGDNEYSSTDESLEKYFMQFALAARKNR</sequence>
<dbReference type="EMBL" id="MHKD01000044">
    <property type="protein sequence ID" value="OGY81402.1"/>
    <property type="molecule type" value="Genomic_DNA"/>
</dbReference>
<comment type="caution">
    <text evidence="1">The sequence shown here is derived from an EMBL/GenBank/DDBJ whole genome shotgun (WGS) entry which is preliminary data.</text>
</comment>
<gene>
    <name evidence="1" type="ORF">A3F54_01990</name>
</gene>